<keyword evidence="1" id="KW-0812">Transmembrane</keyword>
<gene>
    <name evidence="2" type="ORF">HNAJ_LOCUS5321</name>
</gene>
<dbReference type="EMBL" id="UZAE01004418">
    <property type="protein sequence ID" value="VDO01181.1"/>
    <property type="molecule type" value="Genomic_DNA"/>
</dbReference>
<accession>A0A0R3TE34</accession>
<reference evidence="4" key="1">
    <citation type="submission" date="2017-02" db="UniProtKB">
        <authorList>
            <consortium name="WormBaseParasite"/>
        </authorList>
    </citation>
    <scope>IDENTIFICATION</scope>
</reference>
<evidence type="ECO:0000256" key="1">
    <source>
        <dbReference type="SAM" id="Phobius"/>
    </source>
</evidence>
<reference evidence="2 3" key="2">
    <citation type="submission" date="2018-11" db="EMBL/GenBank/DDBJ databases">
        <authorList>
            <consortium name="Pathogen Informatics"/>
        </authorList>
    </citation>
    <scope>NUCLEOTIDE SEQUENCE [LARGE SCALE GENOMIC DNA]</scope>
</reference>
<proteinExistence type="predicted"/>
<evidence type="ECO:0000313" key="4">
    <source>
        <dbReference type="WBParaSite" id="HNAJ_0000532301-mRNA-1"/>
    </source>
</evidence>
<sequence length="247" mass="27293">MKRLVMIELIMAANGSTLGPNKAHRVARHVSFQAVVPPAVSFPVNYSGPTLMQANNHASLARESVTEIRNLDSSLEESKQHTRRQTSTVINLDYNRESVGASNTTSSSPFDKLRTKFAFLNTPKKQNCFLENTQLICRQFNLSKRKCLSITLAVIFCIVLILIITVVSITASNKYLGTSLRGKISAHTSEVCENSACLRIGLFFQTTLFEINEGGIKDPCSDSTLKKLVKLMWNGEGGSDITFQSPF</sequence>
<organism evidence="4">
    <name type="scientific">Rodentolepis nana</name>
    <name type="common">Dwarf tapeworm</name>
    <name type="synonym">Hymenolepis nana</name>
    <dbReference type="NCBI Taxonomy" id="102285"/>
    <lineage>
        <taxon>Eukaryota</taxon>
        <taxon>Metazoa</taxon>
        <taxon>Spiralia</taxon>
        <taxon>Lophotrochozoa</taxon>
        <taxon>Platyhelminthes</taxon>
        <taxon>Cestoda</taxon>
        <taxon>Eucestoda</taxon>
        <taxon>Cyclophyllidea</taxon>
        <taxon>Hymenolepididae</taxon>
        <taxon>Rodentolepis</taxon>
    </lineage>
</organism>
<dbReference type="WBParaSite" id="HNAJ_0000532301-mRNA-1">
    <property type="protein sequence ID" value="HNAJ_0000532301-mRNA-1"/>
    <property type="gene ID" value="HNAJ_0000532301"/>
</dbReference>
<evidence type="ECO:0000313" key="2">
    <source>
        <dbReference type="EMBL" id="VDO01181.1"/>
    </source>
</evidence>
<dbReference type="OrthoDB" id="10556846at2759"/>
<dbReference type="AlphaFoldDB" id="A0A0R3TE34"/>
<feature type="transmembrane region" description="Helical" evidence="1">
    <location>
        <begin position="148"/>
        <end position="171"/>
    </location>
</feature>
<keyword evidence="1" id="KW-0472">Membrane</keyword>
<name>A0A0R3TE34_RODNA</name>
<keyword evidence="3" id="KW-1185">Reference proteome</keyword>
<keyword evidence="1" id="KW-1133">Transmembrane helix</keyword>
<protein>
    <submittedName>
        <fullName evidence="4">SEA domain-containing protein</fullName>
    </submittedName>
</protein>
<dbReference type="Proteomes" id="UP000278807">
    <property type="component" value="Unassembled WGS sequence"/>
</dbReference>
<evidence type="ECO:0000313" key="3">
    <source>
        <dbReference type="Proteomes" id="UP000278807"/>
    </source>
</evidence>